<dbReference type="AlphaFoldDB" id="A0A1I9G9W6"/>
<reference evidence="2" key="1">
    <citation type="journal article" date="2007" name="Science">
        <title>Draft genome of the filarial nematode parasite Brugia malayi.</title>
        <authorList>
            <person name="Ghedin E."/>
            <person name="Wang S."/>
            <person name="Spiro D."/>
            <person name="Caler E."/>
            <person name="Zhao Q."/>
            <person name="Crabtree J."/>
            <person name="Allen J.E."/>
            <person name="Delcher A.L."/>
            <person name="Guiliano D.B."/>
            <person name="Miranda-Saavedra D."/>
            <person name="Angiuoli S.V."/>
            <person name="Creasy T."/>
            <person name="Amedeo P."/>
            <person name="Haas B."/>
            <person name="El-Sayed N.M."/>
            <person name="Wortman J.R."/>
            <person name="Feldblyum T."/>
            <person name="Tallon L."/>
            <person name="Schatz M."/>
            <person name="Shumway M."/>
            <person name="Koo H."/>
            <person name="Salzberg S.L."/>
            <person name="Schobel S."/>
            <person name="Pertea M."/>
            <person name="Pop M."/>
            <person name="White O."/>
            <person name="Barton G.J."/>
            <person name="Carlow C.K."/>
            <person name="Crawford M.J."/>
            <person name="Daub J."/>
            <person name="Dimmic M.W."/>
            <person name="Estes C.F."/>
            <person name="Foster J.M."/>
            <person name="Ganatra M."/>
            <person name="Gregory W.F."/>
            <person name="Johnson N.M."/>
            <person name="Jin J."/>
            <person name="Komuniecki R."/>
            <person name="Korf I."/>
            <person name="Kumar S."/>
            <person name="Laney S."/>
            <person name="Li B.W."/>
            <person name="Li W."/>
            <person name="Lindblom T.H."/>
            <person name="Lustigman S."/>
            <person name="Ma D."/>
            <person name="Maina C.V."/>
            <person name="Martin D.M."/>
            <person name="McCarter J.P."/>
            <person name="McReynolds L."/>
            <person name="Mitreva M."/>
            <person name="Nutman T.B."/>
            <person name="Parkinson J."/>
            <person name="Peregrin-Alvarez J.M."/>
            <person name="Poole C."/>
            <person name="Ren Q."/>
            <person name="Saunders L."/>
            <person name="Sluder A.E."/>
            <person name="Smith K."/>
            <person name="Stanke M."/>
            <person name="Unnasch T.R."/>
            <person name="Ware J."/>
            <person name="Wei A.D."/>
            <person name="Weil G."/>
            <person name="Williams D.J."/>
            <person name="Zhang Y."/>
            <person name="Williams S.A."/>
            <person name="Fraser-Liggett C."/>
            <person name="Slatko B."/>
            <person name="Blaxter M.L."/>
            <person name="Scott A.L."/>
        </authorList>
    </citation>
    <scope>NUCLEOTIDE SEQUENCE</scope>
    <source>
        <strain evidence="2">FR3</strain>
    </source>
</reference>
<name>A0A1I9G9W6_BRUMA</name>
<sequence length="128" mass="14275">MHGWCVVSILLESKHSVINQRQAATSSSLRRRLSTPGWGLGSGGHEGIAFDWRCGLGKGPLLNSEALFLHSPEYCWADTSPPAVGQCHWPDVHLTHCTYLGQQRKQELRAPERQAHNQQQKICPKPVD</sequence>
<reference evidence="2" key="2">
    <citation type="submission" date="2012-12" db="EMBL/GenBank/DDBJ databases">
        <authorList>
            <consortium name="WormBase Consortium"/>
            <person name="Ghedin E."/>
            <person name="Paulini M."/>
        </authorList>
    </citation>
    <scope>NUCLEOTIDE SEQUENCE</scope>
    <source>
        <strain evidence="2">FR3</strain>
    </source>
</reference>
<feature type="region of interest" description="Disordered" evidence="1">
    <location>
        <begin position="108"/>
        <end position="128"/>
    </location>
</feature>
<accession>A0A1I9G9W6</accession>
<gene>
    <name evidence="2" type="primary">Bm11918</name>
    <name evidence="2" type="ORF">BM_Bm11918</name>
</gene>
<evidence type="ECO:0000313" key="2">
    <source>
        <dbReference type="EMBL" id="CDQ07587.1"/>
    </source>
</evidence>
<organism evidence="2">
    <name type="scientific">Brugia malayi</name>
    <name type="common">Filarial nematode worm</name>
    <dbReference type="NCBI Taxonomy" id="6279"/>
    <lineage>
        <taxon>Eukaryota</taxon>
        <taxon>Metazoa</taxon>
        <taxon>Ecdysozoa</taxon>
        <taxon>Nematoda</taxon>
        <taxon>Chromadorea</taxon>
        <taxon>Rhabditida</taxon>
        <taxon>Spirurina</taxon>
        <taxon>Spiruromorpha</taxon>
        <taxon>Filarioidea</taxon>
        <taxon>Onchocercidae</taxon>
        <taxon>Brugia</taxon>
    </lineage>
</organism>
<evidence type="ECO:0000256" key="1">
    <source>
        <dbReference type="SAM" id="MobiDB-lite"/>
    </source>
</evidence>
<dbReference type="EMBL" id="LN860705">
    <property type="protein sequence ID" value="CDQ07587.1"/>
    <property type="molecule type" value="Genomic_DNA"/>
</dbReference>
<protein>
    <submittedName>
        <fullName evidence="2">Bm11918</fullName>
    </submittedName>
</protein>
<proteinExistence type="predicted"/>